<organism evidence="2 3">
    <name type="scientific">Candidatus Ozemobacter sibiricus</name>
    <dbReference type="NCBI Taxonomy" id="2268124"/>
    <lineage>
        <taxon>Bacteria</taxon>
        <taxon>Candidatus Ozemobacteria</taxon>
        <taxon>Candidatus Ozemobacterales</taxon>
        <taxon>Candidatus Ozemobacteraceae</taxon>
        <taxon>Candidatus Ozemobacter</taxon>
    </lineage>
</organism>
<gene>
    <name evidence="2" type="ORF">OZSIB_0376</name>
</gene>
<dbReference type="EMBL" id="QOQW01000016">
    <property type="protein sequence ID" value="RCK79034.1"/>
    <property type="molecule type" value="Genomic_DNA"/>
</dbReference>
<dbReference type="InterPro" id="IPR012902">
    <property type="entry name" value="N_methyl_site"/>
</dbReference>
<keyword evidence="1" id="KW-1133">Transmembrane helix</keyword>
<keyword evidence="1" id="KW-0472">Membrane</keyword>
<comment type="caution">
    <text evidence="2">The sequence shown here is derived from an EMBL/GenBank/DDBJ whole genome shotgun (WGS) entry which is preliminary data.</text>
</comment>
<name>A0A367ZLP4_9BACT</name>
<reference evidence="2 3" key="1">
    <citation type="submission" date="2018-05" db="EMBL/GenBank/DDBJ databases">
        <title>A metagenomic window into the 2 km-deep terrestrial subsurface aquifer revealed taxonomically and functionally diverse microbial community comprising novel uncultured bacterial lineages.</title>
        <authorList>
            <person name="Kadnikov V.V."/>
            <person name="Mardanov A.V."/>
            <person name="Beletsky A.V."/>
            <person name="Banks D."/>
            <person name="Pimenov N.V."/>
            <person name="Frank Y.A."/>
            <person name="Karnachuk O.V."/>
            <person name="Ravin N.V."/>
        </authorList>
    </citation>
    <scope>NUCLEOTIDE SEQUENCE [LARGE SCALE GENOMIC DNA]</scope>
    <source>
        <strain evidence="2">BY5</strain>
    </source>
</reference>
<sequence length="501" mass="57196">MSANTPRHAFTLTEVMVGVMLGSLVMGVAMGFWSQAQRNIAQTSTRQILQREARTIIMQLTADLKAVKANTFKTTPEPLTLEFQRFVSEDQDGEEKLAADRTQTVRYTFGRPVLRRILAGKAPRTLSTNVDAITITKQNLSPEEAEKNPNLQARVDVVVRMKMRIPGMKKDEIHVERTSVILRDDYYQLANKHFASSFQLGNTVKDPLDTAEKCVWFDDALGKDDLKNLTKEQIDDLTQVQKDSIKQVNEDLQGLNDQIKKVDTGHSWWAWLTGEDPDVAEVTALRDELRKIECPDRDIPPKGSGNRASEQADRIIKELDERIKRNEKEFFDRSFAGKTIYNENDPAQKARAQAQKKAYEMKLVDRQIEKAMANLSEEDKKDPEKMKQFTKMIDKYPATEAELRSQLERELANANMSPEEKAALIDEKCTEMRLVKTEYANCDLTWMESAANQDKVKAYEAAKQIYNFGKSKVENLRMKEMAIDNLKNLEDARKEMASTKG</sequence>
<feature type="transmembrane region" description="Helical" evidence="1">
    <location>
        <begin position="12"/>
        <end position="33"/>
    </location>
</feature>
<evidence type="ECO:0000313" key="3">
    <source>
        <dbReference type="Proteomes" id="UP000252355"/>
    </source>
</evidence>
<keyword evidence="1" id="KW-0812">Transmembrane</keyword>
<proteinExistence type="predicted"/>
<evidence type="ECO:0000313" key="2">
    <source>
        <dbReference type="EMBL" id="RCK79034.1"/>
    </source>
</evidence>
<dbReference type="Pfam" id="PF07963">
    <property type="entry name" value="N_methyl"/>
    <property type="match status" value="1"/>
</dbReference>
<evidence type="ECO:0000256" key="1">
    <source>
        <dbReference type="SAM" id="Phobius"/>
    </source>
</evidence>
<dbReference type="AlphaFoldDB" id="A0A367ZLP4"/>
<dbReference type="Proteomes" id="UP000252355">
    <property type="component" value="Unassembled WGS sequence"/>
</dbReference>
<accession>A0A367ZLP4</accession>
<protein>
    <submittedName>
        <fullName evidence="2">Uncharacterized protein</fullName>
    </submittedName>
</protein>